<gene>
    <name evidence="1" type="ORF">BFG52_08735</name>
</gene>
<organism evidence="1 2">
    <name type="scientific">Acinetobacter larvae</name>
    <dbReference type="NCBI Taxonomy" id="1789224"/>
    <lineage>
        <taxon>Bacteria</taxon>
        <taxon>Pseudomonadati</taxon>
        <taxon>Pseudomonadota</taxon>
        <taxon>Gammaproteobacteria</taxon>
        <taxon>Moraxellales</taxon>
        <taxon>Moraxellaceae</taxon>
        <taxon>Acinetobacter</taxon>
    </lineage>
</organism>
<dbReference type="RefSeq" id="WP_067554843.1">
    <property type="nucleotide sequence ID" value="NZ_CP016895.1"/>
</dbReference>
<accession>A0A1B2LZU5</accession>
<dbReference type="AlphaFoldDB" id="A0A1B2LZU5"/>
<dbReference type="Proteomes" id="UP000093391">
    <property type="component" value="Chromosome"/>
</dbReference>
<reference evidence="1 2" key="1">
    <citation type="submission" date="2016-08" db="EMBL/GenBank/DDBJ databases">
        <authorList>
            <person name="Seilhamer J.J."/>
        </authorList>
    </citation>
    <scope>NUCLEOTIDE SEQUENCE [LARGE SCALE GENOMIC DNA]</scope>
    <source>
        <strain evidence="1 2">BRTC-1</strain>
    </source>
</reference>
<proteinExistence type="predicted"/>
<dbReference type="KEGG" id="ala:BFG52_08735"/>
<sequence length="386" mass="46819">MFAQILNKQLDESQLCPICRASMFYIEAEEYDKPLNYFQCSHCQHQIYIEDQRSCHCEACQKQRKKQIQATRLQEQRLYQQDEHKDEYELQQLNFMQQLFLLSLLDETVQEGAQYTEYLDWEKIKYYPITPNYYFQYQLLQQLLKQKILISRAQDYGQAQYYLNLRLDGYREPSLFSVVQQLRLHFYHHLSRGLPFKSADEVQSALKMVLYQEVIQFMQYYCKTWGVQIAGNRQFQQYCFTLLDHLAVGQIYYLLQNALEYLHQQKALQAKNDNFINTNILRKTIQQYRERGLKEKWETPTLPRPQQLPLSQMSLILFYKFLGYDDHIFFQPMLHSWKKIEPRLKFYSQKRCMNCGSEQLRVEYDAQHYVSLCCELCNHQDHYFTQ</sequence>
<protein>
    <submittedName>
        <fullName evidence="1">Uncharacterized protein</fullName>
    </submittedName>
</protein>
<dbReference type="EMBL" id="CP016895">
    <property type="protein sequence ID" value="AOA58431.1"/>
    <property type="molecule type" value="Genomic_DNA"/>
</dbReference>
<dbReference type="STRING" id="1789224.BFG52_08735"/>
<name>A0A1B2LZU5_9GAMM</name>
<keyword evidence="2" id="KW-1185">Reference proteome</keyword>
<dbReference type="OrthoDB" id="6700717at2"/>
<evidence type="ECO:0000313" key="1">
    <source>
        <dbReference type="EMBL" id="AOA58431.1"/>
    </source>
</evidence>
<evidence type="ECO:0000313" key="2">
    <source>
        <dbReference type="Proteomes" id="UP000093391"/>
    </source>
</evidence>